<dbReference type="AlphaFoldDB" id="A0A9J5XID5"/>
<proteinExistence type="predicted"/>
<dbReference type="Proteomes" id="UP000824120">
    <property type="component" value="Chromosome 9"/>
</dbReference>
<protein>
    <submittedName>
        <fullName evidence="1">Uncharacterized protein</fullName>
    </submittedName>
</protein>
<keyword evidence="2" id="KW-1185">Reference proteome</keyword>
<feature type="non-terminal residue" evidence="1">
    <location>
        <position position="1"/>
    </location>
</feature>
<dbReference type="OrthoDB" id="1357022at2759"/>
<comment type="caution">
    <text evidence="1">The sequence shown here is derived from an EMBL/GenBank/DDBJ whole genome shotgun (WGS) entry which is preliminary data.</text>
</comment>
<dbReference type="EMBL" id="JACXVP010000009">
    <property type="protein sequence ID" value="KAG5587442.1"/>
    <property type="molecule type" value="Genomic_DNA"/>
</dbReference>
<reference evidence="1 2" key="1">
    <citation type="submission" date="2020-09" db="EMBL/GenBank/DDBJ databases">
        <title>De no assembly of potato wild relative species, Solanum commersonii.</title>
        <authorList>
            <person name="Cho K."/>
        </authorList>
    </citation>
    <scope>NUCLEOTIDE SEQUENCE [LARGE SCALE GENOMIC DNA]</scope>
    <source>
        <strain evidence="1">LZ3.2</strain>
        <tissue evidence="1">Leaf</tissue>
    </source>
</reference>
<accession>A0A9J5XID5</accession>
<sequence>NSLTLRSHCFLSDVRSEVKSFGLVKIQDKLLDQILKTKDVKVGSVVEGINLIKARWAIMIYYDIAITFEREIRRRMEIQVQKTKRNSSL</sequence>
<evidence type="ECO:0000313" key="1">
    <source>
        <dbReference type="EMBL" id="KAG5587442.1"/>
    </source>
</evidence>
<gene>
    <name evidence="1" type="ORF">H5410_047876</name>
</gene>
<organism evidence="1 2">
    <name type="scientific">Solanum commersonii</name>
    <name type="common">Commerson's wild potato</name>
    <name type="synonym">Commerson's nightshade</name>
    <dbReference type="NCBI Taxonomy" id="4109"/>
    <lineage>
        <taxon>Eukaryota</taxon>
        <taxon>Viridiplantae</taxon>
        <taxon>Streptophyta</taxon>
        <taxon>Embryophyta</taxon>
        <taxon>Tracheophyta</taxon>
        <taxon>Spermatophyta</taxon>
        <taxon>Magnoliopsida</taxon>
        <taxon>eudicotyledons</taxon>
        <taxon>Gunneridae</taxon>
        <taxon>Pentapetalae</taxon>
        <taxon>asterids</taxon>
        <taxon>lamiids</taxon>
        <taxon>Solanales</taxon>
        <taxon>Solanaceae</taxon>
        <taxon>Solanoideae</taxon>
        <taxon>Solaneae</taxon>
        <taxon>Solanum</taxon>
    </lineage>
</organism>
<name>A0A9J5XID5_SOLCO</name>
<evidence type="ECO:0000313" key="2">
    <source>
        <dbReference type="Proteomes" id="UP000824120"/>
    </source>
</evidence>